<dbReference type="Proteomes" id="UP001652338">
    <property type="component" value="Unassembled WGS sequence"/>
</dbReference>
<accession>A0ABT2SMR7</accession>
<dbReference type="EMBL" id="JAOQKE010000013">
    <property type="protein sequence ID" value="MCU6725783.1"/>
    <property type="molecule type" value="Genomic_DNA"/>
</dbReference>
<protein>
    <submittedName>
        <fullName evidence="1">Uncharacterized protein</fullName>
    </submittedName>
</protein>
<name>A0ABT2SMR7_9FIRM</name>
<reference evidence="1 2" key="1">
    <citation type="journal article" date="2021" name="ISME Commun">
        <title>Automated analysis of genomic sequences facilitates high-throughput and comprehensive description of bacteria.</title>
        <authorList>
            <person name="Hitch T.C.A."/>
        </authorList>
    </citation>
    <scope>NUCLEOTIDE SEQUENCE [LARGE SCALE GENOMIC DNA]</scope>
    <source>
        <strain evidence="1 2">Sanger_29</strain>
    </source>
</reference>
<keyword evidence="2" id="KW-1185">Reference proteome</keyword>
<evidence type="ECO:0000313" key="2">
    <source>
        <dbReference type="Proteomes" id="UP001652338"/>
    </source>
</evidence>
<gene>
    <name evidence="1" type="ORF">OCV47_10545</name>
</gene>
<sequence length="102" mass="11820">MAIRYVEKVEMDLGEKIRFRSKVKPVCEAEIPFSITSAEYELIFIDVDTEQEILEDSGKLNINNHTMDALIEPTRSGSYCLRYVYHIADEIWVDNFSIKVKG</sequence>
<dbReference type="RefSeq" id="WP_262655051.1">
    <property type="nucleotide sequence ID" value="NZ_JAOQKE010000013.1"/>
</dbReference>
<proteinExistence type="predicted"/>
<organism evidence="1 2">
    <name type="scientific">Muricoprocola aceti</name>
    <dbReference type="NCBI Taxonomy" id="2981772"/>
    <lineage>
        <taxon>Bacteria</taxon>
        <taxon>Bacillati</taxon>
        <taxon>Bacillota</taxon>
        <taxon>Clostridia</taxon>
        <taxon>Lachnospirales</taxon>
        <taxon>Lachnospiraceae</taxon>
        <taxon>Muricoprocola</taxon>
    </lineage>
</organism>
<evidence type="ECO:0000313" key="1">
    <source>
        <dbReference type="EMBL" id="MCU6725783.1"/>
    </source>
</evidence>
<comment type="caution">
    <text evidence="1">The sequence shown here is derived from an EMBL/GenBank/DDBJ whole genome shotgun (WGS) entry which is preliminary data.</text>
</comment>